<dbReference type="Gene3D" id="3.40.50.300">
    <property type="entry name" value="P-loop containing nucleotide triphosphate hydrolases"/>
    <property type="match status" value="1"/>
</dbReference>
<feature type="domain" description="AAA+ ATPase" evidence="1">
    <location>
        <begin position="46"/>
        <end position="189"/>
    </location>
</feature>
<organism evidence="2 3">
    <name type="scientific">Quisquiliibacterium transsilvanicum</name>
    <dbReference type="NCBI Taxonomy" id="1549638"/>
    <lineage>
        <taxon>Bacteria</taxon>
        <taxon>Pseudomonadati</taxon>
        <taxon>Pseudomonadota</taxon>
        <taxon>Betaproteobacteria</taxon>
        <taxon>Burkholderiales</taxon>
        <taxon>Burkholderiaceae</taxon>
        <taxon>Quisquiliibacterium</taxon>
    </lineage>
</organism>
<dbReference type="InterPro" id="IPR003593">
    <property type="entry name" value="AAA+_ATPase"/>
</dbReference>
<gene>
    <name evidence="2" type="ORF">HNQ70_002078</name>
</gene>
<comment type="caution">
    <text evidence="2">The sequence shown here is derived from an EMBL/GenBank/DDBJ whole genome shotgun (WGS) entry which is preliminary data.</text>
</comment>
<dbReference type="Pfam" id="PF13401">
    <property type="entry name" value="AAA_22"/>
    <property type="match status" value="1"/>
</dbReference>
<evidence type="ECO:0000313" key="3">
    <source>
        <dbReference type="Proteomes" id="UP000532440"/>
    </source>
</evidence>
<accession>A0A7W8HHC7</accession>
<dbReference type="InterPro" id="IPR049945">
    <property type="entry name" value="AAA_22"/>
</dbReference>
<name>A0A7W8HHC7_9BURK</name>
<dbReference type="PANTHER" id="PTHR35894:SF1">
    <property type="entry name" value="PHOSPHORIBULOKINASE _ URIDINE KINASE FAMILY"/>
    <property type="match status" value="1"/>
</dbReference>
<proteinExistence type="predicted"/>
<dbReference type="EMBL" id="JACHGB010000004">
    <property type="protein sequence ID" value="MBB5272064.1"/>
    <property type="molecule type" value="Genomic_DNA"/>
</dbReference>
<evidence type="ECO:0000259" key="1">
    <source>
        <dbReference type="SMART" id="SM00382"/>
    </source>
</evidence>
<dbReference type="CDD" id="cd00009">
    <property type="entry name" value="AAA"/>
    <property type="match status" value="1"/>
</dbReference>
<dbReference type="SUPFAM" id="SSF52540">
    <property type="entry name" value="P-loop containing nucleoside triphosphate hydrolases"/>
    <property type="match status" value="1"/>
</dbReference>
<sequence>MSDLSTAYRALGFASSPFSITPDTAFFFPGAQHVAALRHLSFGVTSGGITVLTGEVGLGKTLLCRQVLREAPEDTRIAYVLDPLQSYQGMLVSLIREFTGEDPHEDEPGGLLRELQGVVLELARDGVRAVILVDEAHRLTPELLEGLRMLTNLETEKSRLVSLVLVGQPELERTLALRSMRPLAQRVSVRCRLTPFSASQTAHYVRHRLRLANSSNALEFTGLALRAVHHASRGAPRRINQICDRAVLLAFAESRLYVNTWMALRAAREVKGSWL</sequence>
<reference evidence="2 3" key="1">
    <citation type="submission" date="2020-08" db="EMBL/GenBank/DDBJ databases">
        <title>Genomic Encyclopedia of Type Strains, Phase IV (KMG-IV): sequencing the most valuable type-strain genomes for metagenomic binning, comparative biology and taxonomic classification.</title>
        <authorList>
            <person name="Goeker M."/>
        </authorList>
    </citation>
    <scope>NUCLEOTIDE SEQUENCE [LARGE SCALE GENOMIC DNA]</scope>
    <source>
        <strain evidence="2 3">DSM 29781</strain>
    </source>
</reference>
<dbReference type="PANTHER" id="PTHR35894">
    <property type="entry name" value="GENERAL SECRETION PATHWAY PROTEIN A-RELATED"/>
    <property type="match status" value="1"/>
</dbReference>
<dbReference type="GO" id="GO:0016887">
    <property type="term" value="F:ATP hydrolysis activity"/>
    <property type="evidence" value="ECO:0007669"/>
    <property type="project" value="InterPro"/>
</dbReference>
<keyword evidence="3" id="KW-1185">Reference proteome</keyword>
<evidence type="ECO:0000313" key="2">
    <source>
        <dbReference type="EMBL" id="MBB5272064.1"/>
    </source>
</evidence>
<dbReference type="InterPro" id="IPR052026">
    <property type="entry name" value="ExeA_AAA_ATPase_DNA-bind"/>
</dbReference>
<dbReference type="AlphaFoldDB" id="A0A7W8HHC7"/>
<dbReference type="RefSeq" id="WP_183967104.1">
    <property type="nucleotide sequence ID" value="NZ_BAABEW010000002.1"/>
</dbReference>
<protein>
    <submittedName>
        <fullName evidence="2">General secretion pathway protein A</fullName>
    </submittedName>
</protein>
<dbReference type="SMART" id="SM00382">
    <property type="entry name" value="AAA"/>
    <property type="match status" value="1"/>
</dbReference>
<dbReference type="InterPro" id="IPR027417">
    <property type="entry name" value="P-loop_NTPase"/>
</dbReference>
<dbReference type="Proteomes" id="UP000532440">
    <property type="component" value="Unassembled WGS sequence"/>
</dbReference>